<sequence length="118" mass="13183">MTVTATKPYAGVPRDRAEGFGDKQLVYASWDQHLLFAAPFMMSVPPDMRFGDFVHGPLSTLIAADPDAASVDWEAVEWRLGNQPWQPDFARSLADNGVRHKMEIRFHTPGLNTLCAPR</sequence>
<dbReference type="RefSeq" id="WP_173763552.1">
    <property type="nucleotide sequence ID" value="NZ_CP048836.1"/>
</dbReference>
<dbReference type="KEGG" id="azq:G3580_01310"/>
<evidence type="ECO:0000313" key="1">
    <source>
        <dbReference type="EMBL" id="QID16384.1"/>
    </source>
</evidence>
<dbReference type="Pfam" id="PF04663">
    <property type="entry name" value="Phenol_monoox"/>
    <property type="match status" value="1"/>
</dbReference>
<evidence type="ECO:0000313" key="2">
    <source>
        <dbReference type="Proteomes" id="UP000501991"/>
    </source>
</evidence>
<organism evidence="1 2">
    <name type="scientific">Nitrogeniibacter mangrovi</name>
    <dbReference type="NCBI Taxonomy" id="2016596"/>
    <lineage>
        <taxon>Bacteria</taxon>
        <taxon>Pseudomonadati</taxon>
        <taxon>Pseudomonadota</taxon>
        <taxon>Betaproteobacteria</taxon>
        <taxon>Rhodocyclales</taxon>
        <taxon>Zoogloeaceae</taxon>
        <taxon>Nitrogeniibacter</taxon>
    </lineage>
</organism>
<dbReference type="InterPro" id="IPR006756">
    <property type="entry name" value="Phenol_hydroxylase"/>
</dbReference>
<keyword evidence="2" id="KW-1185">Reference proteome</keyword>
<name>A0A6C1B2F3_9RHOO</name>
<dbReference type="GO" id="GO:0018662">
    <property type="term" value="F:phenol 2-monooxygenase activity"/>
    <property type="evidence" value="ECO:0007669"/>
    <property type="project" value="InterPro"/>
</dbReference>
<dbReference type="EMBL" id="CP048836">
    <property type="protein sequence ID" value="QID16384.1"/>
    <property type="molecule type" value="Genomic_DNA"/>
</dbReference>
<dbReference type="AlphaFoldDB" id="A0A6C1B2F3"/>
<protein>
    <submittedName>
        <fullName evidence="1">Phenol hydroxylase</fullName>
    </submittedName>
</protein>
<gene>
    <name evidence="1" type="ORF">G3580_01310</name>
</gene>
<dbReference type="Proteomes" id="UP000501991">
    <property type="component" value="Chromosome"/>
</dbReference>
<reference evidence="1 2" key="1">
    <citation type="submission" date="2020-02" db="EMBL/GenBank/DDBJ databases">
        <title>Nitrogenibacter mangrovi gen. nov., sp. nov. isolated from mangrove sediment, a denitrifying betaproteobacterium.</title>
        <authorList>
            <person name="Liao H."/>
            <person name="Tian Y."/>
        </authorList>
    </citation>
    <scope>NUCLEOTIDE SEQUENCE [LARGE SCALE GENOMIC DNA]</scope>
    <source>
        <strain evidence="1 2">M9-3-2</strain>
    </source>
</reference>
<dbReference type="Gene3D" id="3.10.20.560">
    <property type="entry name" value="Phenol hydroxylase"/>
    <property type="match status" value="1"/>
</dbReference>
<dbReference type="InterPro" id="IPR043010">
    <property type="entry name" value="Phenol_hydroxylase_sf"/>
</dbReference>
<proteinExistence type="predicted"/>
<accession>A0A6C1B2F3</accession>